<dbReference type="InterPro" id="IPR013424">
    <property type="entry name" value="Ice-binding_C"/>
</dbReference>
<evidence type="ECO:0000259" key="2">
    <source>
        <dbReference type="Pfam" id="PF07589"/>
    </source>
</evidence>
<keyword evidence="4" id="KW-1185">Reference proteome</keyword>
<dbReference type="EMBL" id="CP035913">
    <property type="protein sequence ID" value="QBE64619.1"/>
    <property type="molecule type" value="Genomic_DNA"/>
</dbReference>
<name>A0A4P6KZE1_9BURK</name>
<feature type="chain" id="PRO_5020259443" evidence="1">
    <location>
        <begin position="25"/>
        <end position="188"/>
    </location>
</feature>
<sequence length="188" mass="19931">MRTIVKNILVTGGMLMGLHTAAQAGPLLVVSNGILMGAQGVEYDGHHYNVSFSDIRPTNTTMAFSSFNQSWGASEALYNVFQDVYDTNPARTNGCSNSLSCLVVTGYSINFLGVTGVGYTNTASSYIDPVIPFLVVGNAANQSGVTYAHWSIQPERQVVPEPSTLLLSGLGLAALAVRRKRLAGKTVA</sequence>
<dbReference type="NCBIfam" id="TIGR02595">
    <property type="entry name" value="PEP_CTERM"/>
    <property type="match status" value="1"/>
</dbReference>
<dbReference type="Proteomes" id="UP000290637">
    <property type="component" value="Chromosome"/>
</dbReference>
<dbReference type="AlphaFoldDB" id="A0A4P6KZE1"/>
<organism evidence="3 4">
    <name type="scientific">Pseudoduganella lutea</name>
    <dbReference type="NCBI Taxonomy" id="321985"/>
    <lineage>
        <taxon>Bacteria</taxon>
        <taxon>Pseudomonadati</taxon>
        <taxon>Pseudomonadota</taxon>
        <taxon>Betaproteobacteria</taxon>
        <taxon>Burkholderiales</taxon>
        <taxon>Oxalobacteraceae</taxon>
        <taxon>Telluria group</taxon>
        <taxon>Pseudoduganella</taxon>
    </lineage>
</organism>
<protein>
    <submittedName>
        <fullName evidence="3">PEP-CTERM sorting domain-containing protein</fullName>
    </submittedName>
</protein>
<evidence type="ECO:0000313" key="4">
    <source>
        <dbReference type="Proteomes" id="UP000290637"/>
    </source>
</evidence>
<gene>
    <name evidence="3" type="ORF">EWM63_17830</name>
</gene>
<dbReference type="RefSeq" id="WP_130187736.1">
    <property type="nucleotide sequence ID" value="NZ_CP035913.1"/>
</dbReference>
<proteinExistence type="predicted"/>
<accession>A0A4P6KZE1</accession>
<feature type="signal peptide" evidence="1">
    <location>
        <begin position="1"/>
        <end position="24"/>
    </location>
</feature>
<dbReference type="Pfam" id="PF07589">
    <property type="entry name" value="PEP-CTERM"/>
    <property type="match status" value="1"/>
</dbReference>
<keyword evidence="1" id="KW-0732">Signal</keyword>
<reference evidence="3 4" key="1">
    <citation type="submission" date="2019-02" db="EMBL/GenBank/DDBJ databases">
        <title>Draft Genome Sequences of Six Type Strains of the Genus Massilia.</title>
        <authorList>
            <person name="Miess H."/>
            <person name="Frediansyhah A."/>
            <person name="Gross H."/>
        </authorList>
    </citation>
    <scope>NUCLEOTIDE SEQUENCE [LARGE SCALE GENOMIC DNA]</scope>
    <source>
        <strain evidence="3 4">DSM 17473</strain>
    </source>
</reference>
<evidence type="ECO:0000313" key="3">
    <source>
        <dbReference type="EMBL" id="QBE64619.1"/>
    </source>
</evidence>
<dbReference type="KEGG" id="plue:EWM63_17830"/>
<evidence type="ECO:0000256" key="1">
    <source>
        <dbReference type="SAM" id="SignalP"/>
    </source>
</evidence>
<dbReference type="OrthoDB" id="8761319at2"/>
<feature type="domain" description="Ice-binding protein C-terminal" evidence="2">
    <location>
        <begin position="159"/>
        <end position="180"/>
    </location>
</feature>